<dbReference type="SUPFAM" id="SSF82866">
    <property type="entry name" value="Multidrug efflux transporter AcrB transmembrane domain"/>
    <property type="match status" value="1"/>
</dbReference>
<gene>
    <name evidence="2" type="ORF">RhiirA1_406002</name>
</gene>
<feature type="non-terminal residue" evidence="2">
    <location>
        <position position="187"/>
    </location>
</feature>
<feature type="non-terminal residue" evidence="2">
    <location>
        <position position="1"/>
    </location>
</feature>
<reference evidence="2 3" key="2">
    <citation type="submission" date="2017-10" db="EMBL/GenBank/DDBJ databases">
        <title>Genome analyses suggest a sexual origin of heterokaryosis in a supposedly ancient asexual fungus.</title>
        <authorList>
            <person name="Corradi N."/>
            <person name="Sedzielewska K."/>
            <person name="Noel J."/>
            <person name="Charron P."/>
            <person name="Farinelli L."/>
            <person name="Marton T."/>
            <person name="Kruger M."/>
            <person name="Pelin A."/>
            <person name="Brachmann A."/>
            <person name="Corradi N."/>
        </authorList>
    </citation>
    <scope>NUCLEOTIDE SEQUENCE [LARGE SCALE GENOMIC DNA]</scope>
    <source>
        <strain evidence="2 3">A1</strain>
    </source>
</reference>
<sequence>SSVQLGDIVELQEGTVSNTISRSKGKLFADVTGTVTSKDITKASAEVEQKIKDLELPKGIEIGVSGVTADMEEAFTQLALAMLAAIAIVYFILVVTFGEGLAPFAILFSLPFTVIGSLVALWLANETISVSAMMGMLMLIGIVVTNAIVLVDRIIHMEREGMKMRDAILEAGATRLRPILMTAIATI</sequence>
<feature type="transmembrane region" description="Helical" evidence="1">
    <location>
        <begin position="74"/>
        <end position="97"/>
    </location>
</feature>
<dbReference type="Pfam" id="PF00873">
    <property type="entry name" value="ACR_tran"/>
    <property type="match status" value="1"/>
</dbReference>
<comment type="caution">
    <text evidence="2">The sequence shown here is derived from an EMBL/GenBank/DDBJ whole genome shotgun (WGS) entry which is preliminary data.</text>
</comment>
<dbReference type="VEuPathDB" id="FungiDB:RhiirA1_406002"/>
<dbReference type="PRINTS" id="PR00702">
    <property type="entry name" value="ACRIFLAVINRP"/>
</dbReference>
<name>A0A2N0QHJ1_9GLOM</name>
<evidence type="ECO:0000256" key="1">
    <source>
        <dbReference type="SAM" id="Phobius"/>
    </source>
</evidence>
<dbReference type="AlphaFoldDB" id="A0A2N0QHJ1"/>
<reference evidence="2 3" key="1">
    <citation type="submission" date="2017-10" db="EMBL/GenBank/DDBJ databases">
        <title>Extensive intraspecific genome diversity in a model arbuscular mycorrhizal fungus.</title>
        <authorList>
            <person name="Chen E.C.H."/>
            <person name="Morin E."/>
            <person name="Baudet D."/>
            <person name="Noel J."/>
            <person name="Ndikumana S."/>
            <person name="Charron P."/>
            <person name="St-Onge C."/>
            <person name="Giorgi J."/>
            <person name="Grigoriev I.V."/>
            <person name="Roux C."/>
            <person name="Martin F.M."/>
            <person name="Corradi N."/>
        </authorList>
    </citation>
    <scope>NUCLEOTIDE SEQUENCE [LARGE SCALE GENOMIC DNA]</scope>
    <source>
        <strain evidence="2 3">A1</strain>
    </source>
</reference>
<dbReference type="EMBL" id="LLXH01009831">
    <property type="protein sequence ID" value="PKC50502.1"/>
    <property type="molecule type" value="Genomic_DNA"/>
</dbReference>
<accession>A0A2N0QHJ1</accession>
<dbReference type="Gene3D" id="3.30.70.1440">
    <property type="entry name" value="Multidrug efflux transporter AcrB pore domain"/>
    <property type="match status" value="1"/>
</dbReference>
<dbReference type="GO" id="GO:0042910">
    <property type="term" value="F:xenobiotic transmembrane transporter activity"/>
    <property type="evidence" value="ECO:0007669"/>
    <property type="project" value="TreeGrafter"/>
</dbReference>
<dbReference type="Proteomes" id="UP000232688">
    <property type="component" value="Unassembled WGS sequence"/>
</dbReference>
<dbReference type="GO" id="GO:0005886">
    <property type="term" value="C:plasma membrane"/>
    <property type="evidence" value="ECO:0007669"/>
    <property type="project" value="TreeGrafter"/>
</dbReference>
<keyword evidence="1" id="KW-1133">Transmembrane helix</keyword>
<protein>
    <submittedName>
        <fullName evidence="2">Acriflavin resistance protein</fullName>
    </submittedName>
</protein>
<dbReference type="InterPro" id="IPR001036">
    <property type="entry name" value="Acrflvin-R"/>
</dbReference>
<dbReference type="PANTHER" id="PTHR32063:SF0">
    <property type="entry name" value="SWARMING MOTILITY PROTEIN SWRC"/>
    <property type="match status" value="1"/>
</dbReference>
<dbReference type="PANTHER" id="PTHR32063">
    <property type="match status" value="1"/>
</dbReference>
<dbReference type="Gene3D" id="3.30.2090.10">
    <property type="entry name" value="Multidrug efflux transporter AcrB TolC docking domain, DN and DC subdomains"/>
    <property type="match status" value="1"/>
</dbReference>
<feature type="transmembrane region" description="Helical" evidence="1">
    <location>
        <begin position="130"/>
        <end position="155"/>
    </location>
</feature>
<evidence type="ECO:0000313" key="2">
    <source>
        <dbReference type="EMBL" id="PKC50502.1"/>
    </source>
</evidence>
<proteinExistence type="predicted"/>
<dbReference type="Gene3D" id="1.20.1640.10">
    <property type="entry name" value="Multidrug efflux transporter AcrB transmembrane domain"/>
    <property type="match status" value="1"/>
</dbReference>
<evidence type="ECO:0000313" key="3">
    <source>
        <dbReference type="Proteomes" id="UP000232688"/>
    </source>
</evidence>
<keyword evidence="1" id="KW-0812">Transmembrane</keyword>
<keyword evidence="1" id="KW-0472">Membrane</keyword>
<organism evidence="2 3">
    <name type="scientific">Rhizophagus irregularis</name>
    <dbReference type="NCBI Taxonomy" id="588596"/>
    <lineage>
        <taxon>Eukaryota</taxon>
        <taxon>Fungi</taxon>
        <taxon>Fungi incertae sedis</taxon>
        <taxon>Mucoromycota</taxon>
        <taxon>Glomeromycotina</taxon>
        <taxon>Glomeromycetes</taxon>
        <taxon>Glomerales</taxon>
        <taxon>Glomeraceae</taxon>
        <taxon>Rhizophagus</taxon>
    </lineage>
</organism>
<feature type="transmembrane region" description="Helical" evidence="1">
    <location>
        <begin position="104"/>
        <end position="124"/>
    </location>
</feature>
<dbReference type="InterPro" id="IPR027463">
    <property type="entry name" value="AcrB_DN_DC_subdom"/>
</dbReference>